<dbReference type="STRING" id="930990.A0A067M362"/>
<dbReference type="InterPro" id="IPR010730">
    <property type="entry name" value="HET"/>
</dbReference>
<sequence>SVQKAYEISLSDLENTILDIAPVSTPCTFRLIDCGRFSKQRTLLIYETTDIPKVGYATISYPWVGNVCNERVPPEGKLFRVAQGPGTTGGDPISISILDRVCFLATVENIDFLWLDRLCIRQEDPVDKKWQI</sequence>
<name>A0A067M362_BOTB1</name>
<feature type="non-terminal residue" evidence="2">
    <location>
        <position position="132"/>
    </location>
</feature>
<evidence type="ECO:0000313" key="3">
    <source>
        <dbReference type="Proteomes" id="UP000027195"/>
    </source>
</evidence>
<gene>
    <name evidence="2" type="ORF">BOTBODRAFT_73776</name>
</gene>
<feature type="domain" description="Heterokaryon incompatibility" evidence="1">
    <location>
        <begin position="56"/>
        <end position="132"/>
    </location>
</feature>
<proteinExistence type="predicted"/>
<dbReference type="HOGENOM" id="CLU_093700_1_0_1"/>
<dbReference type="InParanoid" id="A0A067M362"/>
<dbReference type="Proteomes" id="UP000027195">
    <property type="component" value="Unassembled WGS sequence"/>
</dbReference>
<evidence type="ECO:0000313" key="2">
    <source>
        <dbReference type="EMBL" id="KDQ09994.1"/>
    </source>
</evidence>
<dbReference type="AlphaFoldDB" id="A0A067M362"/>
<keyword evidence="3" id="KW-1185">Reference proteome</keyword>
<feature type="non-terminal residue" evidence="2">
    <location>
        <position position="1"/>
    </location>
</feature>
<dbReference type="Pfam" id="PF06985">
    <property type="entry name" value="HET"/>
    <property type="match status" value="1"/>
</dbReference>
<evidence type="ECO:0000259" key="1">
    <source>
        <dbReference type="Pfam" id="PF06985"/>
    </source>
</evidence>
<reference evidence="3" key="1">
    <citation type="journal article" date="2014" name="Proc. Natl. Acad. Sci. U.S.A.">
        <title>Extensive sampling of basidiomycete genomes demonstrates inadequacy of the white-rot/brown-rot paradigm for wood decay fungi.</title>
        <authorList>
            <person name="Riley R."/>
            <person name="Salamov A.A."/>
            <person name="Brown D.W."/>
            <person name="Nagy L.G."/>
            <person name="Floudas D."/>
            <person name="Held B.W."/>
            <person name="Levasseur A."/>
            <person name="Lombard V."/>
            <person name="Morin E."/>
            <person name="Otillar R."/>
            <person name="Lindquist E.A."/>
            <person name="Sun H."/>
            <person name="LaButti K.M."/>
            <person name="Schmutz J."/>
            <person name="Jabbour D."/>
            <person name="Luo H."/>
            <person name="Baker S.E."/>
            <person name="Pisabarro A.G."/>
            <person name="Walton J.D."/>
            <person name="Blanchette R.A."/>
            <person name="Henrissat B."/>
            <person name="Martin F."/>
            <person name="Cullen D."/>
            <person name="Hibbett D.S."/>
            <person name="Grigoriev I.V."/>
        </authorList>
    </citation>
    <scope>NUCLEOTIDE SEQUENCE [LARGE SCALE GENOMIC DNA]</scope>
    <source>
        <strain evidence="3">FD-172 SS1</strain>
    </source>
</reference>
<accession>A0A067M362</accession>
<protein>
    <recommendedName>
        <fullName evidence="1">Heterokaryon incompatibility domain-containing protein</fullName>
    </recommendedName>
</protein>
<dbReference type="EMBL" id="KL198072">
    <property type="protein sequence ID" value="KDQ09994.1"/>
    <property type="molecule type" value="Genomic_DNA"/>
</dbReference>
<dbReference type="OrthoDB" id="5386682at2759"/>
<organism evidence="2 3">
    <name type="scientific">Botryobasidium botryosum (strain FD-172 SS1)</name>
    <dbReference type="NCBI Taxonomy" id="930990"/>
    <lineage>
        <taxon>Eukaryota</taxon>
        <taxon>Fungi</taxon>
        <taxon>Dikarya</taxon>
        <taxon>Basidiomycota</taxon>
        <taxon>Agaricomycotina</taxon>
        <taxon>Agaricomycetes</taxon>
        <taxon>Cantharellales</taxon>
        <taxon>Botryobasidiaceae</taxon>
        <taxon>Botryobasidium</taxon>
    </lineage>
</organism>